<protein>
    <recommendedName>
        <fullName evidence="5">Recombination-associated protein RdgC</fullName>
    </recommendedName>
</protein>
<keyword evidence="3" id="KW-0233">DNA recombination</keyword>
<dbReference type="HAMAP" id="MF_00194">
    <property type="entry name" value="RdgC"/>
    <property type="match status" value="1"/>
</dbReference>
<dbReference type="PANTHER" id="PTHR38103">
    <property type="entry name" value="RECOMBINATION-ASSOCIATED PROTEIN RDGC"/>
    <property type="match status" value="1"/>
</dbReference>
<dbReference type="GO" id="GO:0003690">
    <property type="term" value="F:double-stranded DNA binding"/>
    <property type="evidence" value="ECO:0007669"/>
    <property type="project" value="TreeGrafter"/>
</dbReference>
<dbReference type="NCBIfam" id="NF001462">
    <property type="entry name" value="PRK00321.1-3"/>
    <property type="match status" value="1"/>
</dbReference>
<comment type="caution">
    <text evidence="4">The sequence shown here is derived from an EMBL/GenBank/DDBJ whole genome shotgun (WGS) entry which is preliminary data.</text>
</comment>
<proteinExistence type="inferred from homology"/>
<dbReference type="GO" id="GO:0043590">
    <property type="term" value="C:bacterial nucleoid"/>
    <property type="evidence" value="ECO:0007669"/>
    <property type="project" value="TreeGrafter"/>
</dbReference>
<accession>A0A0F9W5G1</accession>
<evidence type="ECO:0000256" key="3">
    <source>
        <dbReference type="ARBA" id="ARBA00023172"/>
    </source>
</evidence>
<dbReference type="InterPro" id="IPR007476">
    <property type="entry name" value="RdgC"/>
</dbReference>
<organism evidence="4">
    <name type="scientific">marine sediment metagenome</name>
    <dbReference type="NCBI Taxonomy" id="412755"/>
    <lineage>
        <taxon>unclassified sequences</taxon>
        <taxon>metagenomes</taxon>
        <taxon>ecological metagenomes</taxon>
    </lineage>
</organism>
<gene>
    <name evidence="4" type="ORF">LCGC14_0010630</name>
</gene>
<dbReference type="GO" id="GO:0006310">
    <property type="term" value="P:DNA recombination"/>
    <property type="evidence" value="ECO:0007669"/>
    <property type="project" value="UniProtKB-KW"/>
</dbReference>
<name>A0A0F9W5G1_9ZZZZ</name>
<dbReference type="NCBIfam" id="NF001464">
    <property type="entry name" value="PRK00321.1-5"/>
    <property type="match status" value="1"/>
</dbReference>
<keyword evidence="2" id="KW-0963">Cytoplasm</keyword>
<reference evidence="4" key="1">
    <citation type="journal article" date="2015" name="Nature">
        <title>Complex archaea that bridge the gap between prokaryotes and eukaryotes.</title>
        <authorList>
            <person name="Spang A."/>
            <person name="Saw J.H."/>
            <person name="Jorgensen S.L."/>
            <person name="Zaremba-Niedzwiedzka K."/>
            <person name="Martijn J."/>
            <person name="Lind A.E."/>
            <person name="van Eijk R."/>
            <person name="Schleper C."/>
            <person name="Guy L."/>
            <person name="Ettema T.J."/>
        </authorList>
    </citation>
    <scope>NUCLEOTIDE SEQUENCE</scope>
</reference>
<dbReference type="GO" id="GO:0000018">
    <property type="term" value="P:regulation of DNA recombination"/>
    <property type="evidence" value="ECO:0007669"/>
    <property type="project" value="TreeGrafter"/>
</dbReference>
<evidence type="ECO:0000256" key="1">
    <source>
        <dbReference type="ARBA" id="ARBA00004453"/>
    </source>
</evidence>
<dbReference type="AlphaFoldDB" id="A0A0F9W5G1"/>
<evidence type="ECO:0000256" key="2">
    <source>
        <dbReference type="ARBA" id="ARBA00022490"/>
    </source>
</evidence>
<sequence>MWFKNVRLYQFTRPFELSADELDKKLSGFVFQPCSSFERSRFGWISPLGKEEEALTHSMGHFIMVCARKDEKLLPASVVNDVVNEKVEELEARQSRKVYRKEKLQIKDDVTAALLPQAFSRTRKVFAYIDSQAGLLVINTSSASAAEELISGLRESLGSMPVVPADVQQAPGSVMTRWLEAQVAEGQFDISENCELFNPAEDGNSIRCSGQDLTSDEIRVHLEAGKQVKKLGVVWNQSLSCVIADDLTISRLRFEDMVLEKAQEADAETAAQQFDQDFAVMTLTLSGLFSALFDVFGGARTLDG</sequence>
<comment type="subcellular location">
    <subcellularLocation>
        <location evidence="1">Cytoplasm</location>
        <location evidence="1">Nucleoid</location>
    </subcellularLocation>
</comment>
<dbReference type="PANTHER" id="PTHR38103:SF1">
    <property type="entry name" value="RECOMBINATION-ASSOCIATED PROTEIN RDGC"/>
    <property type="match status" value="1"/>
</dbReference>
<dbReference type="EMBL" id="LAZR01000002">
    <property type="protein sequence ID" value="KKO11570.1"/>
    <property type="molecule type" value="Genomic_DNA"/>
</dbReference>
<evidence type="ECO:0008006" key="5">
    <source>
        <dbReference type="Google" id="ProtNLM"/>
    </source>
</evidence>
<evidence type="ECO:0000313" key="4">
    <source>
        <dbReference type="EMBL" id="KKO11570.1"/>
    </source>
</evidence>
<dbReference type="Pfam" id="PF04381">
    <property type="entry name" value="RdgC"/>
    <property type="match status" value="1"/>
</dbReference>